<evidence type="ECO:0000256" key="3">
    <source>
        <dbReference type="RuleBase" id="RU368077"/>
    </source>
</evidence>
<dbReference type="Pfam" id="PF00702">
    <property type="entry name" value="Hydrolase"/>
    <property type="match status" value="1"/>
</dbReference>
<protein>
    <recommendedName>
        <fullName evidence="3">(S)-2-haloacid dehalogenase</fullName>
        <ecNumber evidence="3">3.8.1.2</ecNumber>
    </recommendedName>
    <alternativeName>
        <fullName evidence="3">2-haloalkanoic acid dehalogenase</fullName>
    </alternativeName>
    <alternativeName>
        <fullName evidence="3">Halocarboxylic acid halidohydrolase</fullName>
    </alternativeName>
    <alternativeName>
        <fullName evidence="3">L-2-haloacid dehalogenase</fullName>
    </alternativeName>
</protein>
<dbReference type="InterPro" id="IPR051540">
    <property type="entry name" value="S-2-haloacid_dehalogenase"/>
</dbReference>
<keyword evidence="5" id="KW-1185">Reference proteome</keyword>
<dbReference type="Gene3D" id="3.40.50.1000">
    <property type="entry name" value="HAD superfamily/HAD-like"/>
    <property type="match status" value="1"/>
</dbReference>
<name>A0ABV3TBW3_9GAMM</name>
<dbReference type="Proteomes" id="UP001556709">
    <property type="component" value="Unassembled WGS sequence"/>
</dbReference>
<reference evidence="4 5" key="1">
    <citation type="submission" date="2024-02" db="EMBL/GenBank/DDBJ databases">
        <title>New especies of Spiribacter isolated from saline water.</title>
        <authorList>
            <person name="Leon M.J."/>
            <person name="De La Haba R."/>
            <person name="Sanchez-Porro C."/>
            <person name="Ventosa A."/>
        </authorList>
    </citation>
    <scope>NUCLEOTIDE SEQUENCE [LARGE SCALE GENOMIC DNA]</scope>
    <source>
        <strain evidence="5">ag22IC6-390</strain>
    </source>
</reference>
<dbReference type="CDD" id="cd02588">
    <property type="entry name" value="HAD_L2-DEX"/>
    <property type="match status" value="1"/>
</dbReference>
<dbReference type="InterPro" id="IPR036412">
    <property type="entry name" value="HAD-like_sf"/>
</dbReference>
<dbReference type="InterPro" id="IPR006328">
    <property type="entry name" value="2-HAD"/>
</dbReference>
<evidence type="ECO:0000313" key="4">
    <source>
        <dbReference type="EMBL" id="MEX0469125.1"/>
    </source>
</evidence>
<dbReference type="InterPro" id="IPR023198">
    <property type="entry name" value="PGP-like_dom2"/>
</dbReference>
<dbReference type="NCBIfam" id="TIGR01428">
    <property type="entry name" value="HAD_type_II"/>
    <property type="match status" value="1"/>
</dbReference>
<dbReference type="Gene3D" id="1.10.150.240">
    <property type="entry name" value="Putative phosphatase, domain 2"/>
    <property type="match status" value="1"/>
</dbReference>
<comment type="function">
    <text evidence="3">Catalyzes the hydrolytic dehalogenation of small (S)-2-haloalkanoic acids to yield the corresponding (R)-2-hydroxyalkanoic acids.</text>
</comment>
<comment type="similarity">
    <text evidence="1 3">Belongs to the HAD-like hydrolase superfamily. S-2-haloalkanoic acid dehalogenase family.</text>
</comment>
<proteinExistence type="inferred from homology"/>
<accession>A0ABV3TBW3</accession>
<dbReference type="SFLD" id="SFLDS00003">
    <property type="entry name" value="Haloacid_Dehalogenase"/>
    <property type="match status" value="1"/>
</dbReference>
<dbReference type="SUPFAM" id="SSF56784">
    <property type="entry name" value="HAD-like"/>
    <property type="match status" value="1"/>
</dbReference>
<dbReference type="EMBL" id="JBAKFM010000002">
    <property type="protein sequence ID" value="MEX0469125.1"/>
    <property type="molecule type" value="Genomic_DNA"/>
</dbReference>
<dbReference type="NCBIfam" id="TIGR01493">
    <property type="entry name" value="HAD-SF-IA-v2"/>
    <property type="match status" value="1"/>
</dbReference>
<dbReference type="InterPro" id="IPR023214">
    <property type="entry name" value="HAD_sf"/>
</dbReference>
<sequence length="227" mass="24561">MSPRPAPVLVFDVNETLLDLRVLEPFFNELFGEPRALRDWFAELILYSQTLTVAGYYRPFNELAAAVLRMRGEVAGVEITDAHTRSLGEAIRRMPAHPDVAPGLWRLREAGFRLVTLTNSPPPAGPSPLDDAGVADYFEDHFSVDTVGAFKPAPACYQQIAQRLGVGTGDLCLVACHVWDTIGAQALGCQGAFVRRPGNAVIDVAAVPTPDFIADDLISLATQLGCD</sequence>
<dbReference type="PANTHER" id="PTHR43316">
    <property type="entry name" value="HYDROLASE, HALOACID DELAHOGENASE-RELATED"/>
    <property type="match status" value="1"/>
</dbReference>
<comment type="catalytic activity">
    <reaction evidence="3">
        <text>an (S)-2-haloacid + H2O = a (2R)-2-hydroxycarboxylate + a halide anion + H(+)</text>
        <dbReference type="Rhea" id="RHEA:11192"/>
        <dbReference type="ChEBI" id="CHEBI:15377"/>
        <dbReference type="ChEBI" id="CHEBI:15378"/>
        <dbReference type="ChEBI" id="CHEBI:16042"/>
        <dbReference type="ChEBI" id="CHEBI:58314"/>
        <dbReference type="ChEBI" id="CHEBI:137405"/>
        <dbReference type="EC" id="3.8.1.2"/>
    </reaction>
</comment>
<dbReference type="InterPro" id="IPR006439">
    <property type="entry name" value="HAD-SF_hydro_IA"/>
</dbReference>
<comment type="caution">
    <text evidence="4">The sequence shown here is derived from an EMBL/GenBank/DDBJ whole genome shotgun (WGS) entry which is preliminary data.</text>
</comment>
<evidence type="ECO:0000313" key="5">
    <source>
        <dbReference type="Proteomes" id="UP001556709"/>
    </source>
</evidence>
<gene>
    <name evidence="4" type="ORF">V6X73_05230</name>
</gene>
<dbReference type="PANTHER" id="PTHR43316:SF3">
    <property type="entry name" value="HALOACID DEHALOGENASE, TYPE II (AFU_ORTHOLOGUE AFUA_2G07750)-RELATED"/>
    <property type="match status" value="1"/>
</dbReference>
<evidence type="ECO:0000256" key="1">
    <source>
        <dbReference type="ARBA" id="ARBA00008106"/>
    </source>
</evidence>
<organism evidence="4 5">
    <name type="scientific">Spiribacter pallidus</name>
    <dbReference type="NCBI Taxonomy" id="1987936"/>
    <lineage>
        <taxon>Bacteria</taxon>
        <taxon>Pseudomonadati</taxon>
        <taxon>Pseudomonadota</taxon>
        <taxon>Gammaproteobacteria</taxon>
        <taxon>Chromatiales</taxon>
        <taxon>Ectothiorhodospiraceae</taxon>
        <taxon>Spiribacter</taxon>
    </lineage>
</organism>
<dbReference type="PRINTS" id="PR00413">
    <property type="entry name" value="HADHALOGNASE"/>
</dbReference>
<evidence type="ECO:0000256" key="2">
    <source>
        <dbReference type="ARBA" id="ARBA00022801"/>
    </source>
</evidence>
<dbReference type="SFLD" id="SFLDG01129">
    <property type="entry name" value="C1.5:_HAD__Beta-PGM__Phosphata"/>
    <property type="match status" value="1"/>
</dbReference>
<dbReference type="RefSeq" id="WP_367958641.1">
    <property type="nucleotide sequence ID" value="NZ_JBAKFK010000002.1"/>
</dbReference>
<keyword evidence="2 3" id="KW-0378">Hydrolase</keyword>
<dbReference type="EC" id="3.8.1.2" evidence="3"/>